<dbReference type="Gene3D" id="3.30.450.20">
    <property type="entry name" value="PAS domain"/>
    <property type="match status" value="1"/>
</dbReference>
<keyword evidence="2" id="KW-0288">FMN</keyword>
<dbReference type="KEGG" id="sphl:LPB140_05475"/>
<dbReference type="STRING" id="1913578.LPB140_05475"/>
<feature type="domain" description="PAS" evidence="5">
    <location>
        <begin position="33"/>
        <end position="82"/>
    </location>
</feature>
<dbReference type="GO" id="GO:0006355">
    <property type="term" value="P:regulation of DNA-templated transcription"/>
    <property type="evidence" value="ECO:0007669"/>
    <property type="project" value="InterPro"/>
</dbReference>
<name>A0A1L3JEP6_9SPHN</name>
<reference evidence="6 7" key="1">
    <citation type="submission" date="2016-11" db="EMBL/GenBank/DDBJ databases">
        <title>Sphingorhabdus sp. LPB0140, isolated from marine environment.</title>
        <authorList>
            <person name="Kim E."/>
            <person name="Yi H."/>
        </authorList>
    </citation>
    <scope>NUCLEOTIDE SEQUENCE [LARGE SCALE GENOMIC DNA]</scope>
    <source>
        <strain evidence="6 7">LPB0140</strain>
    </source>
</reference>
<dbReference type="SMART" id="SM00421">
    <property type="entry name" value="HTH_LUXR"/>
    <property type="match status" value="1"/>
</dbReference>
<dbReference type="InterPro" id="IPR035965">
    <property type="entry name" value="PAS-like_dom_sf"/>
</dbReference>
<dbReference type="GO" id="GO:0003677">
    <property type="term" value="F:DNA binding"/>
    <property type="evidence" value="ECO:0007669"/>
    <property type="project" value="InterPro"/>
</dbReference>
<evidence type="ECO:0000256" key="2">
    <source>
        <dbReference type="ARBA" id="ARBA00022643"/>
    </source>
</evidence>
<dbReference type="PRINTS" id="PR00038">
    <property type="entry name" value="HTHLUXR"/>
</dbReference>
<dbReference type="PANTHER" id="PTHR47429">
    <property type="entry name" value="PROTEIN TWIN LOV 1"/>
    <property type="match status" value="1"/>
</dbReference>
<keyword evidence="3" id="KW-0157">Chromophore</keyword>
<keyword evidence="7" id="KW-1185">Reference proteome</keyword>
<dbReference type="InterPro" id="IPR000014">
    <property type="entry name" value="PAS"/>
</dbReference>
<dbReference type="NCBIfam" id="TIGR00229">
    <property type="entry name" value="sensory_box"/>
    <property type="match status" value="1"/>
</dbReference>
<dbReference type="PROSITE" id="PS50112">
    <property type="entry name" value="PAS"/>
    <property type="match status" value="1"/>
</dbReference>
<dbReference type="CDD" id="cd00130">
    <property type="entry name" value="PAS"/>
    <property type="match status" value="1"/>
</dbReference>
<accession>A0A1L3JEP6</accession>
<evidence type="ECO:0000256" key="1">
    <source>
        <dbReference type="ARBA" id="ARBA00022630"/>
    </source>
</evidence>
<evidence type="ECO:0000259" key="5">
    <source>
        <dbReference type="PROSITE" id="PS50112"/>
    </source>
</evidence>
<dbReference type="InterPro" id="IPR000792">
    <property type="entry name" value="Tscrpt_reg_LuxR_C"/>
</dbReference>
<dbReference type="Pfam" id="PF00196">
    <property type="entry name" value="GerE"/>
    <property type="match status" value="1"/>
</dbReference>
<keyword evidence="6" id="KW-0808">Transferase</keyword>
<gene>
    <name evidence="6" type="ORF">LPB140_05475</name>
</gene>
<evidence type="ECO:0000259" key="4">
    <source>
        <dbReference type="PROSITE" id="PS50043"/>
    </source>
</evidence>
<dbReference type="Pfam" id="PF13426">
    <property type="entry name" value="PAS_9"/>
    <property type="match status" value="1"/>
</dbReference>
<protein>
    <submittedName>
        <fullName evidence="6">Histidine kinase</fullName>
    </submittedName>
</protein>
<evidence type="ECO:0000313" key="6">
    <source>
        <dbReference type="EMBL" id="APG63618.1"/>
    </source>
</evidence>
<dbReference type="InterPro" id="IPR016032">
    <property type="entry name" value="Sig_transdc_resp-reg_C-effctor"/>
</dbReference>
<dbReference type="SUPFAM" id="SSF55785">
    <property type="entry name" value="PYP-like sensor domain (PAS domain)"/>
    <property type="match status" value="1"/>
</dbReference>
<dbReference type="GO" id="GO:0016301">
    <property type="term" value="F:kinase activity"/>
    <property type="evidence" value="ECO:0007669"/>
    <property type="project" value="UniProtKB-KW"/>
</dbReference>
<dbReference type="InterPro" id="IPR036388">
    <property type="entry name" value="WH-like_DNA-bd_sf"/>
</dbReference>
<evidence type="ECO:0000256" key="3">
    <source>
        <dbReference type="ARBA" id="ARBA00022991"/>
    </source>
</evidence>
<evidence type="ECO:0000313" key="7">
    <source>
        <dbReference type="Proteomes" id="UP000242561"/>
    </source>
</evidence>
<proteinExistence type="predicted"/>
<dbReference type="Gene3D" id="1.10.10.10">
    <property type="entry name" value="Winged helix-like DNA-binding domain superfamily/Winged helix DNA-binding domain"/>
    <property type="match status" value="1"/>
</dbReference>
<keyword evidence="6" id="KW-0418">Kinase</keyword>
<keyword evidence="1" id="KW-0285">Flavoprotein</keyword>
<dbReference type="PROSITE" id="PS50043">
    <property type="entry name" value="HTH_LUXR_2"/>
    <property type="match status" value="1"/>
</dbReference>
<dbReference type="AlphaFoldDB" id="A0A1L3JEP6"/>
<feature type="domain" description="HTH luxR-type" evidence="4">
    <location>
        <begin position="140"/>
        <end position="205"/>
    </location>
</feature>
<dbReference type="EMBL" id="CP018154">
    <property type="protein sequence ID" value="APG63618.1"/>
    <property type="molecule type" value="Genomic_DNA"/>
</dbReference>
<dbReference type="PANTHER" id="PTHR47429:SF2">
    <property type="entry name" value="PROTEIN TWIN LOV 1"/>
    <property type="match status" value="1"/>
</dbReference>
<dbReference type="CDD" id="cd06170">
    <property type="entry name" value="LuxR_C_like"/>
    <property type="match status" value="1"/>
</dbReference>
<organism evidence="6 7">
    <name type="scientific">Sphingorhabdus lutea</name>
    <dbReference type="NCBI Taxonomy" id="1913578"/>
    <lineage>
        <taxon>Bacteria</taxon>
        <taxon>Pseudomonadati</taxon>
        <taxon>Pseudomonadota</taxon>
        <taxon>Alphaproteobacteria</taxon>
        <taxon>Sphingomonadales</taxon>
        <taxon>Sphingomonadaceae</taxon>
        <taxon>Sphingorhabdus</taxon>
    </lineage>
</organism>
<sequence length="206" mass="22931">MENRSNIKKDDAFLASIHFSPIATVVSDPLLPDNPIIEVNQPFCDLTGYTPDEILGRNCRFLAGPKTEPWVTEQIKSGVSEQRPTLVEILNYKKNGDPFRNAVMIAPVFDDEGEIKYFIGSQVELPDEETGPSSTRYRAAVGMVKELSPRQLQVLKEMANGFRSKQIAYHLNLSERTVKMHRSIVLKKLGSSSLADAVRLAVEAGL</sequence>
<dbReference type="SUPFAM" id="SSF46894">
    <property type="entry name" value="C-terminal effector domain of the bipartite response regulators"/>
    <property type="match status" value="1"/>
</dbReference>
<dbReference type="Proteomes" id="UP000242561">
    <property type="component" value="Chromosome"/>
</dbReference>